<dbReference type="EMBL" id="AGNK02004512">
    <property type="status" value="NOT_ANNOTATED_CDS"/>
    <property type="molecule type" value="Genomic_DNA"/>
</dbReference>
<dbReference type="EnsemblPlants" id="KQK98976">
    <property type="protein sequence ID" value="KQK98976"/>
    <property type="gene ID" value="SETIT_011604mg"/>
</dbReference>
<evidence type="ECO:0000313" key="2">
    <source>
        <dbReference type="Proteomes" id="UP000004995"/>
    </source>
</evidence>
<evidence type="ECO:0000313" key="1">
    <source>
        <dbReference type="EnsemblPlants" id="KQK98976"/>
    </source>
</evidence>
<dbReference type="AlphaFoldDB" id="K3YBL0"/>
<organism evidence="1 2">
    <name type="scientific">Setaria italica</name>
    <name type="common">Foxtail millet</name>
    <name type="synonym">Panicum italicum</name>
    <dbReference type="NCBI Taxonomy" id="4555"/>
    <lineage>
        <taxon>Eukaryota</taxon>
        <taxon>Viridiplantae</taxon>
        <taxon>Streptophyta</taxon>
        <taxon>Embryophyta</taxon>
        <taxon>Tracheophyta</taxon>
        <taxon>Spermatophyta</taxon>
        <taxon>Magnoliopsida</taxon>
        <taxon>Liliopsida</taxon>
        <taxon>Poales</taxon>
        <taxon>Poaceae</taxon>
        <taxon>PACMAD clade</taxon>
        <taxon>Panicoideae</taxon>
        <taxon>Panicodae</taxon>
        <taxon>Paniceae</taxon>
        <taxon>Cenchrinae</taxon>
        <taxon>Setaria</taxon>
    </lineage>
</organism>
<dbReference type="HOGENOM" id="CLU_3017883_0_0_1"/>
<protein>
    <submittedName>
        <fullName evidence="1">Uncharacterized protein</fullName>
    </submittedName>
</protein>
<sequence length="56" mass="6146">MLHKSCKSCLLNSSLPTIGVGGTCRSLDFPLINSSTISSVYFPPIHLMFNWNRSSS</sequence>
<dbReference type="Gramene" id="KQK98976">
    <property type="protein sequence ID" value="KQK98976"/>
    <property type="gene ID" value="SETIT_011604mg"/>
</dbReference>
<keyword evidence="2" id="KW-1185">Reference proteome</keyword>
<proteinExistence type="predicted"/>
<reference evidence="2" key="1">
    <citation type="journal article" date="2012" name="Nat. Biotechnol.">
        <title>Reference genome sequence of the model plant Setaria.</title>
        <authorList>
            <person name="Bennetzen J.L."/>
            <person name="Schmutz J."/>
            <person name="Wang H."/>
            <person name="Percifield R."/>
            <person name="Hawkins J."/>
            <person name="Pontaroli A.C."/>
            <person name="Estep M."/>
            <person name="Feng L."/>
            <person name="Vaughn J.N."/>
            <person name="Grimwood J."/>
            <person name="Jenkins J."/>
            <person name="Barry K."/>
            <person name="Lindquist E."/>
            <person name="Hellsten U."/>
            <person name="Deshpande S."/>
            <person name="Wang X."/>
            <person name="Wu X."/>
            <person name="Mitros T."/>
            <person name="Triplett J."/>
            <person name="Yang X."/>
            <person name="Ye C.Y."/>
            <person name="Mauro-Herrera M."/>
            <person name="Wang L."/>
            <person name="Li P."/>
            <person name="Sharma M."/>
            <person name="Sharma R."/>
            <person name="Ronald P.C."/>
            <person name="Panaud O."/>
            <person name="Kellogg E.A."/>
            <person name="Brutnell T.P."/>
            <person name="Doust A.N."/>
            <person name="Tuskan G.A."/>
            <person name="Rokhsar D."/>
            <person name="Devos K.M."/>
        </authorList>
    </citation>
    <scope>NUCLEOTIDE SEQUENCE [LARGE SCALE GENOMIC DNA]</scope>
    <source>
        <strain evidence="2">cv. Yugu1</strain>
    </source>
</reference>
<dbReference type="Proteomes" id="UP000004995">
    <property type="component" value="Unassembled WGS sequence"/>
</dbReference>
<accession>K3YBL0</accession>
<name>K3YBL0_SETIT</name>
<dbReference type="InParanoid" id="K3YBL0"/>
<reference evidence="1" key="2">
    <citation type="submission" date="2018-08" db="UniProtKB">
        <authorList>
            <consortium name="EnsemblPlants"/>
        </authorList>
    </citation>
    <scope>IDENTIFICATION</scope>
    <source>
        <strain evidence="1">Yugu1</strain>
    </source>
</reference>